<dbReference type="NCBIfam" id="NF009466">
    <property type="entry name" value="PRK12826.1-2"/>
    <property type="match status" value="1"/>
</dbReference>
<dbReference type="InterPro" id="IPR036291">
    <property type="entry name" value="NAD(P)-bd_dom_sf"/>
</dbReference>
<evidence type="ECO:0000313" key="5">
    <source>
        <dbReference type="EMBL" id="MBO1107144.1"/>
    </source>
</evidence>
<evidence type="ECO:0000313" key="6">
    <source>
        <dbReference type="Proteomes" id="UP000664658"/>
    </source>
</evidence>
<dbReference type="FunFam" id="3.40.50.720:FF:000173">
    <property type="entry name" value="3-oxoacyl-[acyl-carrier protein] reductase"/>
    <property type="match status" value="1"/>
</dbReference>
<dbReference type="SUPFAM" id="SSF51735">
    <property type="entry name" value="NAD(P)-binding Rossmann-fold domains"/>
    <property type="match status" value="1"/>
</dbReference>
<reference evidence="5" key="1">
    <citation type="submission" date="2021-03" db="EMBL/GenBank/DDBJ databases">
        <title>Plesiomonas shigelloides zfcc0051, isolated from zebrafish feces.</title>
        <authorList>
            <person name="Vanderhoek Z."/>
            <person name="Gaulke C."/>
        </authorList>
    </citation>
    <scope>NUCLEOTIDE SEQUENCE</scope>
    <source>
        <strain evidence="5">Zfcc0051</strain>
    </source>
</reference>
<sequence>MDKVQVCLVTGGAGGIGREICRRMAADGYTVVAGCTSLDGANAKAFAAEIEQDRLNIRLQAFDVSDFDACQRTIMDIEESVGPIAVLVNNAGITRDGTLRKMNRAQWDEVLSVNLDSVFNLSRAVINPMLERQYGRIINISSINGQKGQFGQCNYAAAKAAMYGFSKSLAQETAAKGITVNCISPGYIETDMILAIDETIRDSIRKQIPVQRFGQPSEVARSVAFLAAPEAGFITGSNLAMNGGQYMD</sequence>
<dbReference type="GO" id="GO:0042619">
    <property type="term" value="P:poly-hydroxybutyrate biosynthetic process"/>
    <property type="evidence" value="ECO:0007669"/>
    <property type="project" value="InterPro"/>
</dbReference>
<dbReference type="PANTHER" id="PTHR42879">
    <property type="entry name" value="3-OXOACYL-(ACYL-CARRIER-PROTEIN) REDUCTASE"/>
    <property type="match status" value="1"/>
</dbReference>
<name>A0A379CQ92_PLESH</name>
<dbReference type="EMBL" id="JAFNAA010000002">
    <property type="protein sequence ID" value="MBO1107144.1"/>
    <property type="molecule type" value="Genomic_DNA"/>
</dbReference>
<dbReference type="CDD" id="cd05333">
    <property type="entry name" value="BKR_SDR_c"/>
    <property type="match status" value="1"/>
</dbReference>
<evidence type="ECO:0000259" key="4">
    <source>
        <dbReference type="SMART" id="SM00822"/>
    </source>
</evidence>
<dbReference type="InterPro" id="IPR057326">
    <property type="entry name" value="KR_dom"/>
</dbReference>
<keyword evidence="2 5" id="KW-0560">Oxidoreductase</keyword>
<dbReference type="InterPro" id="IPR020904">
    <property type="entry name" value="Sc_DH/Rdtase_CS"/>
</dbReference>
<dbReference type="PRINTS" id="PR00080">
    <property type="entry name" value="SDRFAMILY"/>
</dbReference>
<evidence type="ECO:0000256" key="1">
    <source>
        <dbReference type="ARBA" id="ARBA00006484"/>
    </source>
</evidence>
<dbReference type="GO" id="GO:0005737">
    <property type="term" value="C:cytoplasm"/>
    <property type="evidence" value="ECO:0007669"/>
    <property type="project" value="InterPro"/>
</dbReference>
<evidence type="ECO:0000256" key="2">
    <source>
        <dbReference type="ARBA" id="ARBA00023002"/>
    </source>
</evidence>
<dbReference type="AlphaFoldDB" id="A0A379CQ92"/>
<dbReference type="GO" id="GO:0018454">
    <property type="term" value="F:acetoacetyl-CoA reductase activity"/>
    <property type="evidence" value="ECO:0007669"/>
    <property type="project" value="UniProtKB-EC"/>
</dbReference>
<dbReference type="EC" id="1.1.1.36" evidence="5"/>
<organism evidence="5 6">
    <name type="scientific">Plesiomonas shigelloides</name>
    <name type="common">Aeromonas shigelloides</name>
    <dbReference type="NCBI Taxonomy" id="703"/>
    <lineage>
        <taxon>Bacteria</taxon>
        <taxon>Pseudomonadati</taxon>
        <taxon>Pseudomonadota</taxon>
        <taxon>Gammaproteobacteria</taxon>
        <taxon>Enterobacterales</taxon>
        <taxon>Enterobacteriaceae</taxon>
        <taxon>Plesiomonas</taxon>
    </lineage>
</organism>
<dbReference type="PANTHER" id="PTHR42879:SF2">
    <property type="entry name" value="3-OXOACYL-[ACYL-CARRIER-PROTEIN] REDUCTASE FABG"/>
    <property type="match status" value="1"/>
</dbReference>
<feature type="domain" description="Ketoreductase" evidence="4">
    <location>
        <begin position="5"/>
        <end position="186"/>
    </location>
</feature>
<dbReference type="InterPro" id="IPR002347">
    <property type="entry name" value="SDR_fam"/>
</dbReference>
<dbReference type="Proteomes" id="UP000664658">
    <property type="component" value="Unassembled WGS sequence"/>
</dbReference>
<gene>
    <name evidence="5" type="primary">phbB</name>
    <name evidence="5" type="ORF">J2R62_02710</name>
</gene>
<proteinExistence type="inferred from homology"/>
<comment type="similarity">
    <text evidence="1 3">Belongs to the short-chain dehydrogenases/reductases (SDR) family.</text>
</comment>
<dbReference type="RefSeq" id="WP_039045541.1">
    <property type="nucleotide sequence ID" value="NZ_CP050969.1"/>
</dbReference>
<dbReference type="PROSITE" id="PS00061">
    <property type="entry name" value="ADH_SHORT"/>
    <property type="match status" value="1"/>
</dbReference>
<dbReference type="KEGG" id="pshi:SAMEA2665130_2199"/>
<protein>
    <submittedName>
        <fullName evidence="5">Acetoacetyl-CoA reductase</fullName>
        <ecNumber evidence="5">1.1.1.36</ecNumber>
    </submittedName>
</protein>
<dbReference type="Gene3D" id="3.40.50.720">
    <property type="entry name" value="NAD(P)-binding Rossmann-like Domain"/>
    <property type="match status" value="1"/>
</dbReference>
<dbReference type="InterPro" id="IPR050259">
    <property type="entry name" value="SDR"/>
</dbReference>
<dbReference type="NCBIfam" id="TIGR01829">
    <property type="entry name" value="AcAcCoA_reduct"/>
    <property type="match status" value="1"/>
</dbReference>
<dbReference type="NCBIfam" id="NF009464">
    <property type="entry name" value="PRK12824.1"/>
    <property type="match status" value="1"/>
</dbReference>
<accession>A0A379CQ92</accession>
<dbReference type="Pfam" id="PF00106">
    <property type="entry name" value="adh_short"/>
    <property type="match status" value="1"/>
</dbReference>
<evidence type="ECO:0000256" key="3">
    <source>
        <dbReference type="RuleBase" id="RU000363"/>
    </source>
</evidence>
<dbReference type="SMART" id="SM00822">
    <property type="entry name" value="PKS_KR"/>
    <property type="match status" value="1"/>
</dbReference>
<dbReference type="GO" id="GO:0032787">
    <property type="term" value="P:monocarboxylic acid metabolic process"/>
    <property type="evidence" value="ECO:0007669"/>
    <property type="project" value="UniProtKB-ARBA"/>
</dbReference>
<dbReference type="InterPro" id="IPR011283">
    <property type="entry name" value="Acetoacetyl-CoA_reductase"/>
</dbReference>
<comment type="caution">
    <text evidence="5">The sequence shown here is derived from an EMBL/GenBank/DDBJ whole genome shotgun (WGS) entry which is preliminary data.</text>
</comment>
<dbReference type="PRINTS" id="PR00081">
    <property type="entry name" value="GDHRDH"/>
</dbReference>